<evidence type="ECO:0000256" key="7">
    <source>
        <dbReference type="ARBA" id="ARBA00068695"/>
    </source>
</evidence>
<dbReference type="InterPro" id="IPR045851">
    <property type="entry name" value="AMP-bd_C_sf"/>
</dbReference>
<evidence type="ECO:0000256" key="4">
    <source>
        <dbReference type="ARBA" id="ARBA00060591"/>
    </source>
</evidence>
<evidence type="ECO:0000256" key="9">
    <source>
        <dbReference type="PIRNR" id="PIRNR006444"/>
    </source>
</evidence>
<dbReference type="FunFam" id="3.40.50.12780:FF:000016">
    <property type="entry name" value="Phenylacetate-coenzyme A ligase"/>
    <property type="match status" value="1"/>
</dbReference>
<dbReference type="Pfam" id="PF00501">
    <property type="entry name" value="AMP-binding"/>
    <property type="match status" value="1"/>
</dbReference>
<dbReference type="GO" id="GO:0010124">
    <property type="term" value="P:phenylacetate catabolic process"/>
    <property type="evidence" value="ECO:0007669"/>
    <property type="project" value="UniProtKB-UniRule"/>
</dbReference>
<feature type="domain" description="AMP-dependent ligase C-terminal" evidence="12">
    <location>
        <begin position="341"/>
        <end position="442"/>
    </location>
</feature>
<evidence type="ECO:0000259" key="11">
    <source>
        <dbReference type="Pfam" id="PF00501"/>
    </source>
</evidence>
<comment type="function">
    <text evidence="9">Catalyzes the activation of phenylacetic acid (PA) to phenylacetyl-CoA (PA-CoA).</text>
</comment>
<evidence type="ECO:0000256" key="8">
    <source>
        <dbReference type="ARBA" id="ARBA00075111"/>
    </source>
</evidence>
<dbReference type="UniPathway" id="UPA00930"/>
<dbReference type="RefSeq" id="WP_220206893.1">
    <property type="nucleotide sequence ID" value="NZ_BNJK01000001.1"/>
</dbReference>
<comment type="similarity">
    <text evidence="5 9">Belongs to the phenylacetyl-CoA ligase family.</text>
</comment>
<protein>
    <recommendedName>
        <fullName evidence="7 9">Phenylacetate-coenzyme A ligase</fullName>
        <ecNumber evidence="6 9">6.2.1.30</ecNumber>
    </recommendedName>
    <alternativeName>
        <fullName evidence="8 9">Phenylacetyl-CoA ligase</fullName>
    </alternativeName>
</protein>
<sequence length="445" mass="49690">MSHRRFFNEEIETLPKEKLKALQLERLQAIVERAYHQNQFYRTLYDEAGIKPADIHSLEDIHKLPFLEKKTVREAYPYGMALAQPGEAVEMHATSGTTGKSVPVFATRKDIANWADLNARELWMTGVRPGDVFMNCYGYGLPTGGFGFHYGAMEMGVLAIPMGSDARQYERFIEFILDFGVAGVCMTPSVGLYVGNKAREMGVDFKGSKLKVGLFGAEPWPWETRLKLEEYFGFTAYDEFGMTEFLGPGMTCECEVRDGMHAWADAFLVECIDPETGEPLPDGEEGELVWTWLAADGTAMIRYRSRDLSRTWWDERCPCGRTHPKIGAIKGRTDDAVSIRGLIVFPSQVEAALIRFPETGANFRIIVDKKNGLDTFDLKVEIKDGAILENAEHAKVLGKQMGEAVKSITGNTPHVQLVPADSLPRASGGESKTASARVEDRRKPR</sequence>
<evidence type="ECO:0000256" key="6">
    <source>
        <dbReference type="ARBA" id="ARBA00066629"/>
    </source>
</evidence>
<dbReference type="EMBL" id="BNJK01000001">
    <property type="protein sequence ID" value="GHO96255.1"/>
    <property type="molecule type" value="Genomic_DNA"/>
</dbReference>
<evidence type="ECO:0000313" key="13">
    <source>
        <dbReference type="EMBL" id="GHO96255.1"/>
    </source>
</evidence>
<dbReference type="Gene3D" id="3.40.50.12780">
    <property type="entry name" value="N-terminal domain of ligase-like"/>
    <property type="match status" value="1"/>
</dbReference>
<evidence type="ECO:0000259" key="12">
    <source>
        <dbReference type="Pfam" id="PF14535"/>
    </source>
</evidence>
<evidence type="ECO:0000256" key="10">
    <source>
        <dbReference type="SAM" id="MobiDB-lite"/>
    </source>
</evidence>
<evidence type="ECO:0000256" key="5">
    <source>
        <dbReference type="ARBA" id="ARBA00061566"/>
    </source>
</evidence>
<evidence type="ECO:0000256" key="3">
    <source>
        <dbReference type="ARBA" id="ARBA00022741"/>
    </source>
</evidence>
<keyword evidence="2 9" id="KW-0436">Ligase</keyword>
<keyword evidence="3 9" id="KW-0547">Nucleotide-binding</keyword>
<comment type="catalytic activity">
    <reaction evidence="9">
        <text>2-phenylacetate + ATP + CoA = phenylacetyl-CoA + AMP + diphosphate</text>
        <dbReference type="Rhea" id="RHEA:20956"/>
        <dbReference type="ChEBI" id="CHEBI:18401"/>
        <dbReference type="ChEBI" id="CHEBI:30616"/>
        <dbReference type="ChEBI" id="CHEBI:33019"/>
        <dbReference type="ChEBI" id="CHEBI:57287"/>
        <dbReference type="ChEBI" id="CHEBI:57390"/>
        <dbReference type="ChEBI" id="CHEBI:456215"/>
        <dbReference type="EC" id="6.2.1.30"/>
    </reaction>
</comment>
<dbReference type="InterPro" id="IPR028154">
    <property type="entry name" value="AMP-dep_Lig_C"/>
</dbReference>
<dbReference type="PANTHER" id="PTHR43845:SF1">
    <property type="entry name" value="BLR5969 PROTEIN"/>
    <property type="match status" value="1"/>
</dbReference>
<feature type="domain" description="AMP-dependent synthetase/ligase" evidence="11">
    <location>
        <begin position="83"/>
        <end position="289"/>
    </location>
</feature>
<evidence type="ECO:0000256" key="2">
    <source>
        <dbReference type="ARBA" id="ARBA00022598"/>
    </source>
</evidence>
<dbReference type="InterPro" id="IPR000873">
    <property type="entry name" value="AMP-dep_synth/lig_dom"/>
</dbReference>
<keyword evidence="14" id="KW-1185">Reference proteome</keyword>
<dbReference type="GO" id="GO:0047475">
    <property type="term" value="F:phenylacetate-CoA ligase activity"/>
    <property type="evidence" value="ECO:0007669"/>
    <property type="project" value="UniProtKB-EC"/>
</dbReference>
<dbReference type="AlphaFoldDB" id="A0A8J3ISS9"/>
<proteinExistence type="inferred from homology"/>
<dbReference type="SUPFAM" id="SSF56801">
    <property type="entry name" value="Acetyl-CoA synthetase-like"/>
    <property type="match status" value="1"/>
</dbReference>
<dbReference type="PANTHER" id="PTHR43845">
    <property type="entry name" value="BLR5969 PROTEIN"/>
    <property type="match status" value="1"/>
</dbReference>
<dbReference type="CDD" id="cd05913">
    <property type="entry name" value="PaaK"/>
    <property type="match status" value="1"/>
</dbReference>
<gene>
    <name evidence="13" type="ORF">KSF_063030</name>
</gene>
<dbReference type="InterPro" id="IPR042099">
    <property type="entry name" value="ANL_N_sf"/>
</dbReference>
<comment type="subunit">
    <text evidence="1">Monomer.</text>
</comment>
<dbReference type="Proteomes" id="UP000597444">
    <property type="component" value="Unassembled WGS sequence"/>
</dbReference>
<evidence type="ECO:0000256" key="1">
    <source>
        <dbReference type="ARBA" id="ARBA00011245"/>
    </source>
</evidence>
<dbReference type="EC" id="6.2.1.30" evidence="6 9"/>
<organism evidence="13 14">
    <name type="scientific">Reticulibacter mediterranei</name>
    <dbReference type="NCBI Taxonomy" id="2778369"/>
    <lineage>
        <taxon>Bacteria</taxon>
        <taxon>Bacillati</taxon>
        <taxon>Chloroflexota</taxon>
        <taxon>Ktedonobacteria</taxon>
        <taxon>Ktedonobacterales</taxon>
        <taxon>Reticulibacteraceae</taxon>
        <taxon>Reticulibacter</taxon>
    </lineage>
</organism>
<name>A0A8J3ISS9_9CHLR</name>
<reference evidence="13" key="1">
    <citation type="submission" date="2020-10" db="EMBL/GenBank/DDBJ databases">
        <title>Taxonomic study of unclassified bacteria belonging to the class Ktedonobacteria.</title>
        <authorList>
            <person name="Yabe S."/>
            <person name="Wang C.M."/>
            <person name="Zheng Y."/>
            <person name="Sakai Y."/>
            <person name="Cavaletti L."/>
            <person name="Monciardini P."/>
            <person name="Donadio S."/>
        </authorList>
    </citation>
    <scope>NUCLEOTIDE SEQUENCE</scope>
    <source>
        <strain evidence="13">ID150040</strain>
    </source>
</reference>
<accession>A0A8J3ISS9</accession>
<dbReference type="Gene3D" id="3.30.300.30">
    <property type="match status" value="1"/>
</dbReference>
<comment type="pathway">
    <text evidence="4 9">Aromatic compound metabolism; phenylacetate degradation.</text>
</comment>
<comment type="caution">
    <text evidence="13">The sequence shown here is derived from an EMBL/GenBank/DDBJ whole genome shotgun (WGS) entry which is preliminary data.</text>
</comment>
<dbReference type="GO" id="GO:0000166">
    <property type="term" value="F:nucleotide binding"/>
    <property type="evidence" value="ECO:0007669"/>
    <property type="project" value="UniProtKB-KW"/>
</dbReference>
<dbReference type="Pfam" id="PF14535">
    <property type="entry name" value="AMP-binding_C_2"/>
    <property type="match status" value="1"/>
</dbReference>
<dbReference type="InterPro" id="IPR011880">
    <property type="entry name" value="PA_CoA_ligase"/>
</dbReference>
<dbReference type="PIRSF" id="PIRSF006444">
    <property type="entry name" value="PaaK"/>
    <property type="match status" value="1"/>
</dbReference>
<feature type="region of interest" description="Disordered" evidence="10">
    <location>
        <begin position="413"/>
        <end position="445"/>
    </location>
</feature>
<evidence type="ECO:0000313" key="14">
    <source>
        <dbReference type="Proteomes" id="UP000597444"/>
    </source>
</evidence>